<dbReference type="GO" id="GO:0009036">
    <property type="term" value="F:type II site-specific deoxyribonuclease activity"/>
    <property type="evidence" value="ECO:0007669"/>
    <property type="project" value="InterPro"/>
</dbReference>
<evidence type="ECO:0000313" key="2">
    <source>
        <dbReference type="Proteomes" id="UP000649604"/>
    </source>
</evidence>
<sequence>MHYMKFKHIVGDSTFRQGFTIPKKIHQYLSLPDKGYNRKVEILFGNNQTIWAKLYRINNKVGHIQVRYENKHGEKLRNWLIKTFPSTQNNPNTNVNEYFEVAILNDNLLKIIPFPLLTNNTLCFEDIVTHKINDAKLVQNEHFIEIVNAIRSIQFQKTERQIYYNSEIKRKLLNQNWLSEQPVVNDKRIRLKCDFRKAGFQLEVEFGNARTYYQDLIKFAMSYNAR</sequence>
<dbReference type="Proteomes" id="UP000649604">
    <property type="component" value="Unassembled WGS sequence"/>
</dbReference>
<gene>
    <name evidence="1" type="ORF">GF339_01630</name>
</gene>
<name>A0A9D5Q4T6_9BACT</name>
<dbReference type="EMBL" id="WJJP01000044">
    <property type="protein sequence ID" value="MBD3323251.1"/>
    <property type="molecule type" value="Genomic_DNA"/>
</dbReference>
<comment type="caution">
    <text evidence="1">The sequence shown here is derived from an EMBL/GenBank/DDBJ whole genome shotgun (WGS) entry which is preliminary data.</text>
</comment>
<protein>
    <submittedName>
        <fullName evidence="1">Uncharacterized protein</fullName>
    </submittedName>
</protein>
<dbReference type="GO" id="GO:0003677">
    <property type="term" value="F:DNA binding"/>
    <property type="evidence" value="ECO:0007669"/>
    <property type="project" value="InterPro"/>
</dbReference>
<evidence type="ECO:0000313" key="1">
    <source>
        <dbReference type="EMBL" id="MBD3323251.1"/>
    </source>
</evidence>
<dbReference type="AlphaFoldDB" id="A0A9D5Q4T6"/>
<dbReference type="InterPro" id="IPR011338">
    <property type="entry name" value="BamHI/BglII/BstY"/>
</dbReference>
<proteinExistence type="predicted"/>
<dbReference type="GO" id="GO:0009307">
    <property type="term" value="P:DNA restriction-modification system"/>
    <property type="evidence" value="ECO:0007669"/>
    <property type="project" value="InterPro"/>
</dbReference>
<organism evidence="1 2">
    <name type="scientific">candidate division KSB3 bacterium</name>
    <dbReference type="NCBI Taxonomy" id="2044937"/>
    <lineage>
        <taxon>Bacteria</taxon>
        <taxon>candidate division KSB3</taxon>
    </lineage>
</organism>
<dbReference type="InterPro" id="IPR011335">
    <property type="entry name" value="Restrct_endonuc-II-like"/>
</dbReference>
<accession>A0A9D5Q4T6</accession>
<dbReference type="GO" id="GO:0000287">
    <property type="term" value="F:magnesium ion binding"/>
    <property type="evidence" value="ECO:0007669"/>
    <property type="project" value="InterPro"/>
</dbReference>
<feature type="non-terminal residue" evidence="1">
    <location>
        <position position="226"/>
    </location>
</feature>
<reference evidence="1" key="1">
    <citation type="submission" date="2019-11" db="EMBL/GenBank/DDBJ databases">
        <title>Microbial mats filling the niche in hypersaline microbial mats.</title>
        <authorList>
            <person name="Wong H.L."/>
            <person name="Macleod F.I."/>
            <person name="White R.A. III"/>
            <person name="Burns B.P."/>
        </authorList>
    </citation>
    <scope>NUCLEOTIDE SEQUENCE</scope>
    <source>
        <strain evidence="1">Rbin_158</strain>
    </source>
</reference>
<dbReference type="InterPro" id="IPR015278">
    <property type="entry name" value="BglII-like"/>
</dbReference>
<dbReference type="Gene3D" id="3.40.91.20">
    <property type="match status" value="1"/>
</dbReference>
<dbReference type="Pfam" id="PF09195">
    <property type="entry name" value="Endonuc-BglII"/>
    <property type="match status" value="1"/>
</dbReference>
<dbReference type="SUPFAM" id="SSF52980">
    <property type="entry name" value="Restriction endonuclease-like"/>
    <property type="match status" value="1"/>
</dbReference>